<dbReference type="AlphaFoldDB" id="A0A931HTR4"/>
<dbReference type="InterPro" id="IPR000182">
    <property type="entry name" value="GNAT_dom"/>
</dbReference>
<dbReference type="InterPro" id="IPR050832">
    <property type="entry name" value="Bact_Acetyltransf"/>
</dbReference>
<dbReference type="PROSITE" id="PS51186">
    <property type="entry name" value="GNAT"/>
    <property type="match status" value="1"/>
</dbReference>
<gene>
    <name evidence="4" type="ORF">H0267_04095</name>
</gene>
<keyword evidence="5" id="KW-1185">Reference proteome</keyword>
<proteinExistence type="predicted"/>
<reference evidence="4 5" key="1">
    <citation type="journal article" date="2005" name="Int. J. Syst. Evol. Microbiol.">
        <title>Halobacillus yeomjeoni sp. nov., isolated from a marine solar saltern in Korea.</title>
        <authorList>
            <person name="Yoon J.H."/>
            <person name="Kang S.J."/>
            <person name="Lee C.H."/>
            <person name="Oh H.W."/>
            <person name="Oh T.K."/>
        </authorList>
    </citation>
    <scope>NUCLEOTIDE SEQUENCE [LARGE SCALE GENOMIC DNA]</scope>
    <source>
        <strain evidence="4 5">KCTC 3957</strain>
    </source>
</reference>
<dbReference type="EMBL" id="JADZSC010000001">
    <property type="protein sequence ID" value="MBH0229389.1"/>
    <property type="molecule type" value="Genomic_DNA"/>
</dbReference>
<evidence type="ECO:0000256" key="2">
    <source>
        <dbReference type="ARBA" id="ARBA00023315"/>
    </source>
</evidence>
<protein>
    <submittedName>
        <fullName evidence="4">GNAT family N-acetyltransferase</fullName>
    </submittedName>
</protein>
<dbReference type="Gene3D" id="3.40.630.30">
    <property type="match status" value="1"/>
</dbReference>
<evidence type="ECO:0000313" key="4">
    <source>
        <dbReference type="EMBL" id="MBH0229389.1"/>
    </source>
</evidence>
<keyword evidence="1" id="KW-0808">Transferase</keyword>
<dbReference type="CDD" id="cd04301">
    <property type="entry name" value="NAT_SF"/>
    <property type="match status" value="1"/>
</dbReference>
<feature type="domain" description="N-acetyltransferase" evidence="3">
    <location>
        <begin position="1"/>
        <end position="123"/>
    </location>
</feature>
<dbReference type="SUPFAM" id="SSF55729">
    <property type="entry name" value="Acyl-CoA N-acyltransferases (Nat)"/>
    <property type="match status" value="1"/>
</dbReference>
<evidence type="ECO:0000256" key="1">
    <source>
        <dbReference type="ARBA" id="ARBA00022679"/>
    </source>
</evidence>
<evidence type="ECO:0000259" key="3">
    <source>
        <dbReference type="PROSITE" id="PS51186"/>
    </source>
</evidence>
<sequence>MGHLGYPTTVEEMEHRFKNISMTSTYHTQVAEVGGRVVGMVLGLPYNRNNPYVRIVAFVVDVDYRNQGIGSGLLQAAEEWARSREANMLVLNSGNRTERKDAHLYYSNRGFEGKATGFYKKLT</sequence>
<organism evidence="4 5">
    <name type="scientific">Halobacillus yeomjeoni</name>
    <dbReference type="NCBI Taxonomy" id="311194"/>
    <lineage>
        <taxon>Bacteria</taxon>
        <taxon>Bacillati</taxon>
        <taxon>Bacillota</taxon>
        <taxon>Bacilli</taxon>
        <taxon>Bacillales</taxon>
        <taxon>Bacillaceae</taxon>
        <taxon>Halobacillus</taxon>
    </lineage>
</organism>
<dbReference type="PANTHER" id="PTHR43877:SF2">
    <property type="entry name" value="AMINOALKYLPHOSPHONATE N-ACETYLTRANSFERASE-RELATED"/>
    <property type="match status" value="1"/>
</dbReference>
<evidence type="ECO:0000313" key="5">
    <source>
        <dbReference type="Proteomes" id="UP000614490"/>
    </source>
</evidence>
<name>A0A931HTR4_9BACI</name>
<dbReference type="PANTHER" id="PTHR43877">
    <property type="entry name" value="AMINOALKYLPHOSPHONATE N-ACETYLTRANSFERASE-RELATED-RELATED"/>
    <property type="match status" value="1"/>
</dbReference>
<dbReference type="Pfam" id="PF00583">
    <property type="entry name" value="Acetyltransf_1"/>
    <property type="match status" value="1"/>
</dbReference>
<keyword evidence="2" id="KW-0012">Acyltransferase</keyword>
<accession>A0A931HTR4</accession>
<dbReference type="Proteomes" id="UP000614490">
    <property type="component" value="Unassembled WGS sequence"/>
</dbReference>
<dbReference type="InterPro" id="IPR016181">
    <property type="entry name" value="Acyl_CoA_acyltransferase"/>
</dbReference>
<dbReference type="GO" id="GO:0016747">
    <property type="term" value="F:acyltransferase activity, transferring groups other than amino-acyl groups"/>
    <property type="evidence" value="ECO:0007669"/>
    <property type="project" value="InterPro"/>
</dbReference>
<comment type="caution">
    <text evidence="4">The sequence shown here is derived from an EMBL/GenBank/DDBJ whole genome shotgun (WGS) entry which is preliminary data.</text>
</comment>